<dbReference type="Proteomes" id="UP000625316">
    <property type="component" value="Unassembled WGS sequence"/>
</dbReference>
<reference evidence="2" key="1">
    <citation type="submission" date="2020-10" db="EMBL/GenBank/DDBJ databases">
        <authorList>
            <person name="Castelo-Branco R."/>
            <person name="Eusebio N."/>
            <person name="Adriana R."/>
            <person name="Vieira A."/>
            <person name="Brugerolle De Fraissinette N."/>
            <person name="Rezende De Castro R."/>
            <person name="Schneider M.P."/>
            <person name="Vasconcelos V."/>
            <person name="Leao P.N."/>
        </authorList>
    </citation>
    <scope>NUCLEOTIDE SEQUENCE</scope>
    <source>
        <strain evidence="2">LEGE 11480</strain>
    </source>
</reference>
<dbReference type="AlphaFoldDB" id="A0A928VKI1"/>
<protein>
    <recommendedName>
        <fullName evidence="4">Glycine zipper 2TM domain-containing protein</fullName>
    </recommendedName>
</protein>
<evidence type="ECO:0000313" key="2">
    <source>
        <dbReference type="EMBL" id="MBE9028210.1"/>
    </source>
</evidence>
<gene>
    <name evidence="2" type="ORF">IQ266_00385</name>
</gene>
<keyword evidence="3" id="KW-1185">Reference proteome</keyword>
<dbReference type="RefSeq" id="WP_264323028.1">
    <property type="nucleotide sequence ID" value="NZ_JADEXQ010000001.1"/>
</dbReference>
<feature type="signal peptide" evidence="1">
    <location>
        <begin position="1"/>
        <end position="35"/>
    </location>
</feature>
<name>A0A928VKI1_9CYAN</name>
<keyword evidence="1" id="KW-0732">Signal</keyword>
<feature type="chain" id="PRO_5036951025" description="Glycine zipper 2TM domain-containing protein" evidence="1">
    <location>
        <begin position="36"/>
        <end position="232"/>
    </location>
</feature>
<sequence>MLTLKQVKSNAVLMMAVAMPVATVAPMLTASNVLAQSAPPTQLAPRTVRIAQARPSLFNRIRISAGAVIPVGTEKGEKIALTPGETKPFTLMIPQNLRSGNGDLLVPAGSKVEGEFRPAGEGTQFVAKTLVMTDGRRYEMDANSQIVNRREKIRQGLSTRSIWQGAAGGAATAAILGVLTGDKKVSLGNILVGGAVGAAGGAAIGRKEKEVISVLPNQDLSLRLNQALSVTY</sequence>
<proteinExistence type="predicted"/>
<organism evidence="2 3">
    <name type="scientific">Romeriopsis navalis LEGE 11480</name>
    <dbReference type="NCBI Taxonomy" id="2777977"/>
    <lineage>
        <taxon>Bacteria</taxon>
        <taxon>Bacillati</taxon>
        <taxon>Cyanobacteriota</taxon>
        <taxon>Cyanophyceae</taxon>
        <taxon>Leptolyngbyales</taxon>
        <taxon>Leptolyngbyaceae</taxon>
        <taxon>Romeriopsis</taxon>
        <taxon>Romeriopsis navalis</taxon>
    </lineage>
</organism>
<dbReference type="EMBL" id="JADEXQ010000001">
    <property type="protein sequence ID" value="MBE9028210.1"/>
    <property type="molecule type" value="Genomic_DNA"/>
</dbReference>
<evidence type="ECO:0008006" key="4">
    <source>
        <dbReference type="Google" id="ProtNLM"/>
    </source>
</evidence>
<evidence type="ECO:0000313" key="3">
    <source>
        <dbReference type="Proteomes" id="UP000625316"/>
    </source>
</evidence>
<comment type="caution">
    <text evidence="2">The sequence shown here is derived from an EMBL/GenBank/DDBJ whole genome shotgun (WGS) entry which is preliminary data.</text>
</comment>
<evidence type="ECO:0000256" key="1">
    <source>
        <dbReference type="SAM" id="SignalP"/>
    </source>
</evidence>
<accession>A0A928VKI1</accession>